<keyword evidence="3" id="KW-1133">Transmembrane helix</keyword>
<dbReference type="AlphaFoldDB" id="A0A934K4S4"/>
<gene>
    <name evidence="5" type="ORF">JF922_12200</name>
</gene>
<dbReference type="Gene3D" id="3.50.50.60">
    <property type="entry name" value="FAD/NAD(P)-binding domain"/>
    <property type="match status" value="1"/>
</dbReference>
<dbReference type="Gene3D" id="3.30.9.10">
    <property type="entry name" value="D-Amino Acid Oxidase, subunit A, domain 2"/>
    <property type="match status" value="1"/>
</dbReference>
<dbReference type="Proteomes" id="UP000612893">
    <property type="component" value="Unassembled WGS sequence"/>
</dbReference>
<evidence type="ECO:0000313" key="6">
    <source>
        <dbReference type="Proteomes" id="UP000612893"/>
    </source>
</evidence>
<feature type="transmembrane region" description="Helical" evidence="3">
    <location>
        <begin position="6"/>
        <end position="25"/>
    </location>
</feature>
<dbReference type="EMBL" id="JAEKNR010000130">
    <property type="protein sequence ID" value="MBJ7598829.1"/>
    <property type="molecule type" value="Genomic_DNA"/>
</dbReference>
<dbReference type="InterPro" id="IPR006076">
    <property type="entry name" value="FAD-dep_OxRdtase"/>
</dbReference>
<organism evidence="5 6">
    <name type="scientific">Candidatus Nephthysia bennettiae</name>
    <dbReference type="NCBI Taxonomy" id="3127016"/>
    <lineage>
        <taxon>Bacteria</taxon>
        <taxon>Bacillati</taxon>
        <taxon>Candidatus Dormiibacterota</taxon>
        <taxon>Candidatus Dormibacteria</taxon>
        <taxon>Candidatus Dormibacterales</taxon>
        <taxon>Candidatus Dormibacteraceae</taxon>
        <taxon>Candidatus Nephthysia</taxon>
    </lineage>
</organism>
<sequence length="378" mass="40694">MAVERFGTVVIGGGIVGTAVAYYLAQEGEHDILLVERSQLASGSTGGSFGGVRQQFSTPLEIELSRRGLEFWKSAAQVFDWPVPFYRDGYLFVTGKPEILSRLAEAAELQRSLGLTEVAMVDAERLPEIVPWLDPQGLLGGCHTPGDGRVTPPDGVAALARAARRLGVKFRENWQVSSLVRAGSGWRIEGPEPVEAERVVVCTGYWTSAFMRPFGLDLTIRPMPLYSALTEPALRGQPVPLTIDLDTGFVVEREGQSLVIGILLEENPPGYGHEQMLVEFAELARQRAPVLGDVRVARQVVANVDLGGDGHPYVGEVEPGLWMSAGFGGHGTMHGPVVARLLAGTIAGRPDPSVDLSPLDPRRSPAASGEWMVAARKD</sequence>
<dbReference type="GO" id="GO:0005737">
    <property type="term" value="C:cytoplasm"/>
    <property type="evidence" value="ECO:0007669"/>
    <property type="project" value="TreeGrafter"/>
</dbReference>
<keyword evidence="6" id="KW-1185">Reference proteome</keyword>
<keyword evidence="1" id="KW-0560">Oxidoreductase</keyword>
<dbReference type="Pfam" id="PF01266">
    <property type="entry name" value="DAO"/>
    <property type="match status" value="1"/>
</dbReference>
<protein>
    <submittedName>
        <fullName evidence="5">FAD-binding oxidoreductase</fullName>
    </submittedName>
</protein>
<evidence type="ECO:0000259" key="4">
    <source>
        <dbReference type="Pfam" id="PF01266"/>
    </source>
</evidence>
<evidence type="ECO:0000256" key="3">
    <source>
        <dbReference type="SAM" id="Phobius"/>
    </source>
</evidence>
<keyword evidence="3" id="KW-0812">Transmembrane</keyword>
<dbReference type="RefSeq" id="WP_338202038.1">
    <property type="nucleotide sequence ID" value="NZ_JAEKNR010000130.1"/>
</dbReference>
<proteinExistence type="predicted"/>
<dbReference type="PANTHER" id="PTHR13847">
    <property type="entry name" value="SARCOSINE DEHYDROGENASE-RELATED"/>
    <property type="match status" value="1"/>
</dbReference>
<evidence type="ECO:0000256" key="1">
    <source>
        <dbReference type="ARBA" id="ARBA00023002"/>
    </source>
</evidence>
<evidence type="ECO:0000313" key="5">
    <source>
        <dbReference type="EMBL" id="MBJ7598829.1"/>
    </source>
</evidence>
<name>A0A934K4S4_9BACT</name>
<evidence type="ECO:0000256" key="2">
    <source>
        <dbReference type="SAM" id="MobiDB-lite"/>
    </source>
</evidence>
<feature type="domain" description="FAD dependent oxidoreductase" evidence="4">
    <location>
        <begin position="9"/>
        <end position="343"/>
    </location>
</feature>
<accession>A0A934K4S4</accession>
<keyword evidence="3" id="KW-0472">Membrane</keyword>
<reference evidence="5" key="1">
    <citation type="submission" date="2020-10" db="EMBL/GenBank/DDBJ databases">
        <title>Ca. Dormibacterota MAGs.</title>
        <authorList>
            <person name="Montgomery K."/>
        </authorList>
    </citation>
    <scope>NUCLEOTIDE SEQUENCE [LARGE SCALE GENOMIC DNA]</scope>
    <source>
        <strain evidence="5">SC8812_S17_10</strain>
    </source>
</reference>
<dbReference type="GO" id="GO:0016491">
    <property type="term" value="F:oxidoreductase activity"/>
    <property type="evidence" value="ECO:0007669"/>
    <property type="project" value="UniProtKB-KW"/>
</dbReference>
<dbReference type="PANTHER" id="PTHR13847:SF287">
    <property type="entry name" value="FAD-DEPENDENT OXIDOREDUCTASE DOMAIN-CONTAINING PROTEIN 1"/>
    <property type="match status" value="1"/>
</dbReference>
<dbReference type="InterPro" id="IPR036188">
    <property type="entry name" value="FAD/NAD-bd_sf"/>
</dbReference>
<feature type="region of interest" description="Disordered" evidence="2">
    <location>
        <begin position="352"/>
        <end position="378"/>
    </location>
</feature>
<dbReference type="SUPFAM" id="SSF51905">
    <property type="entry name" value="FAD/NAD(P)-binding domain"/>
    <property type="match status" value="1"/>
</dbReference>
<comment type="caution">
    <text evidence="5">The sequence shown here is derived from an EMBL/GenBank/DDBJ whole genome shotgun (WGS) entry which is preliminary data.</text>
</comment>